<dbReference type="PROSITE" id="PS00903">
    <property type="entry name" value="CYT_DCMP_DEAMINASES_1"/>
    <property type="match status" value="1"/>
</dbReference>
<dbReference type="GO" id="GO:0004126">
    <property type="term" value="F:cytidine deaminase activity"/>
    <property type="evidence" value="ECO:0007669"/>
    <property type="project" value="UniProtKB-ARBA"/>
</dbReference>
<organism evidence="6 7">
    <name type="scientific">candidate division WOR-3 bacterium RBG_13_43_14</name>
    <dbReference type="NCBI Taxonomy" id="1802590"/>
    <lineage>
        <taxon>Bacteria</taxon>
        <taxon>Bacteria division WOR-3</taxon>
    </lineage>
</organism>
<dbReference type="PANTHER" id="PTHR11644">
    <property type="entry name" value="CYTIDINE DEAMINASE"/>
    <property type="match status" value="1"/>
</dbReference>
<dbReference type="Proteomes" id="UP000177025">
    <property type="component" value="Unassembled WGS sequence"/>
</dbReference>
<keyword evidence="3" id="KW-0378">Hydrolase</keyword>
<dbReference type="GO" id="GO:0055086">
    <property type="term" value="P:nucleobase-containing small molecule metabolic process"/>
    <property type="evidence" value="ECO:0007669"/>
    <property type="project" value="UniProtKB-ARBA"/>
</dbReference>
<comment type="similarity">
    <text evidence="1">Belongs to the cytidine and deoxycytidylate deaminase family.</text>
</comment>
<dbReference type="PROSITE" id="PS51747">
    <property type="entry name" value="CYT_DCMP_DEAMINASES_2"/>
    <property type="match status" value="1"/>
</dbReference>
<dbReference type="InterPro" id="IPR002125">
    <property type="entry name" value="CMP_dCMP_dom"/>
</dbReference>
<reference evidence="6 7" key="1">
    <citation type="journal article" date="2016" name="Nat. Commun.">
        <title>Thousands of microbial genomes shed light on interconnected biogeochemical processes in an aquifer system.</title>
        <authorList>
            <person name="Anantharaman K."/>
            <person name="Brown C.T."/>
            <person name="Hug L.A."/>
            <person name="Sharon I."/>
            <person name="Castelle C.J."/>
            <person name="Probst A.J."/>
            <person name="Thomas B.C."/>
            <person name="Singh A."/>
            <person name="Wilkins M.J."/>
            <person name="Karaoz U."/>
            <person name="Brodie E.L."/>
            <person name="Williams K.H."/>
            <person name="Hubbard S.S."/>
            <person name="Banfield J.F."/>
        </authorList>
    </citation>
    <scope>NUCLEOTIDE SEQUENCE [LARGE SCALE GENOMIC DNA]</scope>
</reference>
<name>A0A1F4U9L2_UNCW3</name>
<protein>
    <recommendedName>
        <fullName evidence="5">CMP/dCMP-type deaminase domain-containing protein</fullName>
    </recommendedName>
</protein>
<dbReference type="InterPro" id="IPR016192">
    <property type="entry name" value="APOBEC/CMP_deaminase_Zn-bd"/>
</dbReference>
<dbReference type="InterPro" id="IPR050202">
    <property type="entry name" value="Cyt/Deoxycyt_deaminase"/>
</dbReference>
<keyword evidence="4" id="KW-0862">Zinc</keyword>
<dbReference type="GO" id="GO:0005829">
    <property type="term" value="C:cytosol"/>
    <property type="evidence" value="ECO:0007669"/>
    <property type="project" value="TreeGrafter"/>
</dbReference>
<evidence type="ECO:0000256" key="3">
    <source>
        <dbReference type="ARBA" id="ARBA00022801"/>
    </source>
</evidence>
<comment type="caution">
    <text evidence="6">The sequence shown here is derived from an EMBL/GenBank/DDBJ whole genome shotgun (WGS) entry which is preliminary data.</text>
</comment>
<dbReference type="Gene3D" id="3.40.140.10">
    <property type="entry name" value="Cytidine Deaminase, domain 2"/>
    <property type="match status" value="1"/>
</dbReference>
<dbReference type="GO" id="GO:0008270">
    <property type="term" value="F:zinc ion binding"/>
    <property type="evidence" value="ECO:0007669"/>
    <property type="project" value="InterPro"/>
</dbReference>
<proteinExistence type="inferred from homology"/>
<dbReference type="NCBIfam" id="NF004064">
    <property type="entry name" value="PRK05578.1"/>
    <property type="match status" value="1"/>
</dbReference>
<sequence>MAKTSLTSSLPGSKIAKAMIKSVRETVKYAYAPYSRIKVAAVLYCSNGETYTGVNIENGSLSLTMCAERIALYKALSSGEKDFPLMLIYSPQIDFIRPCGACLQVLAEHDYEIVIATMNSKSELKFLPLATLIQPFKLNYYPDQKTRR</sequence>
<dbReference type="InterPro" id="IPR016193">
    <property type="entry name" value="Cytidine_deaminase-like"/>
</dbReference>
<evidence type="ECO:0000313" key="7">
    <source>
        <dbReference type="Proteomes" id="UP000177025"/>
    </source>
</evidence>
<dbReference type="SUPFAM" id="SSF53927">
    <property type="entry name" value="Cytidine deaminase-like"/>
    <property type="match status" value="1"/>
</dbReference>
<dbReference type="GO" id="GO:0072527">
    <property type="term" value="P:pyrimidine-containing compound metabolic process"/>
    <property type="evidence" value="ECO:0007669"/>
    <property type="project" value="UniProtKB-ARBA"/>
</dbReference>
<dbReference type="EMBL" id="MEUM01000101">
    <property type="protein sequence ID" value="OGC41592.1"/>
    <property type="molecule type" value="Genomic_DNA"/>
</dbReference>
<accession>A0A1F4U9L2</accession>
<dbReference type="GO" id="GO:0042802">
    <property type="term" value="F:identical protein binding"/>
    <property type="evidence" value="ECO:0007669"/>
    <property type="project" value="UniProtKB-ARBA"/>
</dbReference>
<dbReference type="AlphaFoldDB" id="A0A1F4U9L2"/>
<evidence type="ECO:0000313" key="6">
    <source>
        <dbReference type="EMBL" id="OGC41592.1"/>
    </source>
</evidence>
<evidence type="ECO:0000256" key="1">
    <source>
        <dbReference type="ARBA" id="ARBA00006576"/>
    </source>
</evidence>
<keyword evidence="2" id="KW-0479">Metal-binding</keyword>
<dbReference type="CDD" id="cd01283">
    <property type="entry name" value="cytidine_deaminase"/>
    <property type="match status" value="1"/>
</dbReference>
<gene>
    <name evidence="6" type="ORF">A2Y85_07505</name>
</gene>
<dbReference type="PANTHER" id="PTHR11644:SF2">
    <property type="entry name" value="CYTIDINE DEAMINASE"/>
    <property type="match status" value="1"/>
</dbReference>
<feature type="domain" description="CMP/dCMP-type deaminase" evidence="5">
    <location>
        <begin position="14"/>
        <end position="129"/>
    </location>
</feature>
<evidence type="ECO:0000256" key="4">
    <source>
        <dbReference type="ARBA" id="ARBA00022833"/>
    </source>
</evidence>
<evidence type="ECO:0000259" key="5">
    <source>
        <dbReference type="PROSITE" id="PS51747"/>
    </source>
</evidence>
<evidence type="ECO:0000256" key="2">
    <source>
        <dbReference type="ARBA" id="ARBA00022723"/>
    </source>
</evidence>
<dbReference type="Pfam" id="PF00383">
    <property type="entry name" value="dCMP_cyt_deam_1"/>
    <property type="match status" value="1"/>
</dbReference>